<accession>A0A699YU04</accession>
<keyword evidence="3" id="KW-1185">Reference proteome</keyword>
<protein>
    <submittedName>
        <fullName evidence="2">Uncharacterized protein</fullName>
    </submittedName>
</protein>
<evidence type="ECO:0000256" key="1">
    <source>
        <dbReference type="SAM" id="MobiDB-lite"/>
    </source>
</evidence>
<evidence type="ECO:0000313" key="3">
    <source>
        <dbReference type="Proteomes" id="UP000485058"/>
    </source>
</evidence>
<dbReference type="EMBL" id="BLLF01000576">
    <property type="protein sequence ID" value="GFH13111.1"/>
    <property type="molecule type" value="Genomic_DNA"/>
</dbReference>
<feature type="non-terminal residue" evidence="2">
    <location>
        <position position="1"/>
    </location>
</feature>
<dbReference type="Proteomes" id="UP000485058">
    <property type="component" value="Unassembled WGS sequence"/>
</dbReference>
<sequence length="77" mass="8468">MMSRKLGSMRKVYRSVPQRRTVHPALRTAGHRGCQQLGRAGASATQKLGVSRQNDNSALTRHAAKSIVLDVVVQWEG</sequence>
<comment type="caution">
    <text evidence="2">The sequence shown here is derived from an EMBL/GenBank/DDBJ whole genome shotgun (WGS) entry which is preliminary data.</text>
</comment>
<organism evidence="2 3">
    <name type="scientific">Haematococcus lacustris</name>
    <name type="common">Green alga</name>
    <name type="synonym">Haematococcus pluvialis</name>
    <dbReference type="NCBI Taxonomy" id="44745"/>
    <lineage>
        <taxon>Eukaryota</taxon>
        <taxon>Viridiplantae</taxon>
        <taxon>Chlorophyta</taxon>
        <taxon>core chlorophytes</taxon>
        <taxon>Chlorophyceae</taxon>
        <taxon>CS clade</taxon>
        <taxon>Chlamydomonadales</taxon>
        <taxon>Haematococcaceae</taxon>
        <taxon>Haematococcus</taxon>
    </lineage>
</organism>
<reference evidence="2 3" key="1">
    <citation type="submission" date="2020-02" db="EMBL/GenBank/DDBJ databases">
        <title>Draft genome sequence of Haematococcus lacustris strain NIES-144.</title>
        <authorList>
            <person name="Morimoto D."/>
            <person name="Nakagawa S."/>
            <person name="Yoshida T."/>
            <person name="Sawayama S."/>
        </authorList>
    </citation>
    <scope>NUCLEOTIDE SEQUENCE [LARGE SCALE GENOMIC DNA]</scope>
    <source>
        <strain evidence="2 3">NIES-144</strain>
    </source>
</reference>
<feature type="region of interest" description="Disordered" evidence="1">
    <location>
        <begin position="1"/>
        <end position="28"/>
    </location>
</feature>
<name>A0A699YU04_HAELA</name>
<gene>
    <name evidence="2" type="ORF">HaLaN_08924</name>
</gene>
<evidence type="ECO:0000313" key="2">
    <source>
        <dbReference type="EMBL" id="GFH13111.1"/>
    </source>
</evidence>
<dbReference type="AlphaFoldDB" id="A0A699YU04"/>
<proteinExistence type="predicted"/>